<gene>
    <name evidence="1" type="ORF">RF11_01313</name>
</gene>
<dbReference type="EMBL" id="JWZT01003645">
    <property type="protein sequence ID" value="KII66003.1"/>
    <property type="molecule type" value="Genomic_DNA"/>
</dbReference>
<dbReference type="AlphaFoldDB" id="A0A0C2JA30"/>
<reference evidence="1 2" key="1">
    <citation type="journal article" date="2014" name="Genome Biol. Evol.">
        <title>The genome of the myxosporean Thelohanellus kitauei shows adaptations to nutrient acquisition within its fish host.</title>
        <authorList>
            <person name="Yang Y."/>
            <person name="Xiong J."/>
            <person name="Zhou Z."/>
            <person name="Huo F."/>
            <person name="Miao W."/>
            <person name="Ran C."/>
            <person name="Liu Y."/>
            <person name="Zhang J."/>
            <person name="Feng J."/>
            <person name="Wang M."/>
            <person name="Wang M."/>
            <person name="Wang L."/>
            <person name="Yao B."/>
        </authorList>
    </citation>
    <scope>NUCLEOTIDE SEQUENCE [LARGE SCALE GENOMIC DNA]</scope>
    <source>
        <strain evidence="1">Wuqing</strain>
    </source>
</reference>
<dbReference type="Proteomes" id="UP000031668">
    <property type="component" value="Unassembled WGS sequence"/>
</dbReference>
<comment type="caution">
    <text evidence="1">The sequence shown here is derived from an EMBL/GenBank/DDBJ whole genome shotgun (WGS) entry which is preliminary data.</text>
</comment>
<name>A0A0C2JA30_THEKT</name>
<accession>A0A0C2JA30</accession>
<evidence type="ECO:0000313" key="2">
    <source>
        <dbReference type="Proteomes" id="UP000031668"/>
    </source>
</evidence>
<organism evidence="1 2">
    <name type="scientific">Thelohanellus kitauei</name>
    <name type="common">Myxosporean</name>
    <dbReference type="NCBI Taxonomy" id="669202"/>
    <lineage>
        <taxon>Eukaryota</taxon>
        <taxon>Metazoa</taxon>
        <taxon>Cnidaria</taxon>
        <taxon>Myxozoa</taxon>
        <taxon>Myxosporea</taxon>
        <taxon>Bivalvulida</taxon>
        <taxon>Platysporina</taxon>
        <taxon>Myxobolidae</taxon>
        <taxon>Thelohanellus</taxon>
    </lineage>
</organism>
<keyword evidence="2" id="KW-1185">Reference proteome</keyword>
<sequence>MIYTDSTIDMSPFGQEAMGTLYPMQTNQAIRTDQIPEESPMESSSSPSTQLALSGFDPTIFIQDIDNFSSSGYIVPVFVSEETVDSPEPEQVSTIIHSDN</sequence>
<evidence type="ECO:0000313" key="1">
    <source>
        <dbReference type="EMBL" id="KII66003.1"/>
    </source>
</evidence>
<proteinExistence type="predicted"/>
<protein>
    <submittedName>
        <fullName evidence="1">Uncharacterized protein</fullName>
    </submittedName>
</protein>